<dbReference type="GO" id="GO:0004674">
    <property type="term" value="F:protein serine/threonine kinase activity"/>
    <property type="evidence" value="ECO:0007669"/>
    <property type="project" value="UniProtKB-KW"/>
</dbReference>
<dbReference type="EMBL" id="HBKR01013424">
    <property type="protein sequence ID" value="CAE2300223.1"/>
    <property type="molecule type" value="Transcribed_RNA"/>
</dbReference>
<dbReference type="PANTHER" id="PTHR45832:SF22">
    <property type="entry name" value="SERINE_THREONINE-PROTEIN KINASE SAMKA-RELATED"/>
    <property type="match status" value="1"/>
</dbReference>
<keyword evidence="5" id="KW-0723">Serine/threonine-protein kinase</keyword>
<keyword evidence="5" id="KW-0418">Kinase</keyword>
<feature type="binding site" evidence="4">
    <location>
        <position position="212"/>
    </location>
    <ligand>
        <name>ATP</name>
        <dbReference type="ChEBI" id="CHEBI:30616"/>
    </ligand>
</feature>
<proteinExistence type="inferred from homology"/>
<organism evidence="8">
    <name type="scientific">Paramoeba aestuarina</name>
    <dbReference type="NCBI Taxonomy" id="180227"/>
    <lineage>
        <taxon>Eukaryota</taxon>
        <taxon>Amoebozoa</taxon>
        <taxon>Discosea</taxon>
        <taxon>Flabellinia</taxon>
        <taxon>Dactylopodida</taxon>
        <taxon>Paramoebidae</taxon>
        <taxon>Paramoeba</taxon>
    </lineage>
</organism>
<feature type="region of interest" description="Disordered" evidence="6">
    <location>
        <begin position="41"/>
        <end position="62"/>
    </location>
</feature>
<dbReference type="CDD" id="cd05122">
    <property type="entry name" value="PKc_STE"/>
    <property type="match status" value="1"/>
</dbReference>
<dbReference type="PROSITE" id="PS00108">
    <property type="entry name" value="PROTEIN_KINASE_ST"/>
    <property type="match status" value="1"/>
</dbReference>
<evidence type="ECO:0000256" key="4">
    <source>
        <dbReference type="PROSITE-ProRule" id="PRU10141"/>
    </source>
</evidence>
<dbReference type="PROSITE" id="PS00107">
    <property type="entry name" value="PROTEIN_KINASE_ATP"/>
    <property type="match status" value="1"/>
</dbReference>
<dbReference type="PANTHER" id="PTHR45832">
    <property type="entry name" value="SERINE/THREONINE-PROTEIN KINASE SAMKA-RELATED-RELATED"/>
    <property type="match status" value="1"/>
</dbReference>
<evidence type="ECO:0000256" key="6">
    <source>
        <dbReference type="SAM" id="MobiDB-lite"/>
    </source>
</evidence>
<dbReference type="Gene3D" id="1.10.510.10">
    <property type="entry name" value="Transferase(Phosphotransferase) domain 1"/>
    <property type="match status" value="1"/>
</dbReference>
<name>A0A7S4KNM1_9EUKA</name>
<keyword evidence="2 4" id="KW-0547">Nucleotide-binding</keyword>
<dbReference type="InterPro" id="IPR011009">
    <property type="entry name" value="Kinase-like_dom_sf"/>
</dbReference>
<evidence type="ECO:0000256" key="5">
    <source>
        <dbReference type="RuleBase" id="RU000304"/>
    </source>
</evidence>
<dbReference type="InterPro" id="IPR008271">
    <property type="entry name" value="Ser/Thr_kinase_AS"/>
</dbReference>
<feature type="compositionally biased region" description="Basic and acidic residues" evidence="6">
    <location>
        <begin position="46"/>
        <end position="62"/>
    </location>
</feature>
<evidence type="ECO:0000259" key="7">
    <source>
        <dbReference type="PROSITE" id="PS50011"/>
    </source>
</evidence>
<comment type="similarity">
    <text evidence="1">Belongs to the protein kinase superfamily. STE Ser/Thr protein kinase family. STE20 subfamily.</text>
</comment>
<dbReference type="SUPFAM" id="SSF56112">
    <property type="entry name" value="Protein kinase-like (PK-like)"/>
    <property type="match status" value="1"/>
</dbReference>
<keyword evidence="3 4" id="KW-0067">ATP-binding</keyword>
<dbReference type="AlphaFoldDB" id="A0A7S4KNM1"/>
<dbReference type="GO" id="GO:0005524">
    <property type="term" value="F:ATP binding"/>
    <property type="evidence" value="ECO:0007669"/>
    <property type="project" value="UniProtKB-UniRule"/>
</dbReference>
<protein>
    <recommendedName>
        <fullName evidence="7">Protein kinase domain-containing protein</fullName>
    </recommendedName>
</protein>
<gene>
    <name evidence="8" type="ORF">NAES01612_LOCUS8898</name>
</gene>
<reference evidence="8" key="1">
    <citation type="submission" date="2021-01" db="EMBL/GenBank/DDBJ databases">
        <authorList>
            <person name="Corre E."/>
            <person name="Pelletier E."/>
            <person name="Niang G."/>
            <person name="Scheremetjew M."/>
            <person name="Finn R."/>
            <person name="Kale V."/>
            <person name="Holt S."/>
            <person name="Cochrane G."/>
            <person name="Meng A."/>
            <person name="Brown T."/>
            <person name="Cohen L."/>
        </authorList>
    </citation>
    <scope>NUCLEOTIDE SEQUENCE</scope>
    <source>
        <strain evidence="8">SoJaBio B1-5/56/2</strain>
    </source>
</reference>
<evidence type="ECO:0000256" key="1">
    <source>
        <dbReference type="ARBA" id="ARBA00008874"/>
    </source>
</evidence>
<dbReference type="SMART" id="SM00220">
    <property type="entry name" value="S_TKc"/>
    <property type="match status" value="1"/>
</dbReference>
<evidence type="ECO:0000256" key="3">
    <source>
        <dbReference type="ARBA" id="ARBA00022840"/>
    </source>
</evidence>
<evidence type="ECO:0000313" key="8">
    <source>
        <dbReference type="EMBL" id="CAE2300223.1"/>
    </source>
</evidence>
<dbReference type="Pfam" id="PF00069">
    <property type="entry name" value="Pkinase"/>
    <property type="match status" value="1"/>
</dbReference>
<keyword evidence="5" id="KW-0808">Transferase</keyword>
<accession>A0A7S4KNM1</accession>
<evidence type="ECO:0000256" key="2">
    <source>
        <dbReference type="ARBA" id="ARBA00022741"/>
    </source>
</evidence>
<sequence length="461" mass="53487">MADDGHHESKVKLKFSGIFGIGKKDTPESIEEEEYIKEMKRRMKSREKTEAAERTRSYSEVPSERFKTISNSVGDQPKGPKNYSFYAEKVEDLPHDILKSLERMKIPRSIIEQNFEIVLNIVSFADKHVPRRRFVTHRQMDIIRKNRSICESNLTPRLKVDSQELIEQYSFVEARQLYKWDVYLGHGGFGQVVEAKCRDKKDPNYGKRVALKFQNNGDARGQRMNLEEICLLKFCQHPNIVRLHRALEVRSEVWMVMELMRGGNLRQASSSKVSPFTEKEIAYVAREALLGIQYLHENEIVHRDLKDLNLMLSIEGEIKIIDFGLAVDMSNGARVQMVGSPQWMSPEMIRGEPHYFPVDIWSCMVCLLELANQKPREKSNVKRAMFVTATIGIPKKFTHPDKWSREFKEFAEWGACIHQQKRPNATQLLAHQFIQSACEIATIKKRLSMVFFQKALHNSVL</sequence>
<dbReference type="InterPro" id="IPR000719">
    <property type="entry name" value="Prot_kinase_dom"/>
</dbReference>
<dbReference type="InterPro" id="IPR051931">
    <property type="entry name" value="PAK3-like"/>
</dbReference>
<dbReference type="InterPro" id="IPR017441">
    <property type="entry name" value="Protein_kinase_ATP_BS"/>
</dbReference>
<dbReference type="PROSITE" id="PS50011">
    <property type="entry name" value="PROTEIN_KINASE_DOM"/>
    <property type="match status" value="1"/>
</dbReference>
<feature type="domain" description="Protein kinase" evidence="7">
    <location>
        <begin position="178"/>
        <end position="434"/>
    </location>
</feature>